<dbReference type="SUPFAM" id="SSF103657">
    <property type="entry name" value="BAR/IMD domain-like"/>
    <property type="match status" value="1"/>
</dbReference>
<feature type="coiled-coil region" evidence="1">
    <location>
        <begin position="192"/>
        <end position="242"/>
    </location>
</feature>
<dbReference type="Proteomes" id="UP000799421">
    <property type="component" value="Unassembled WGS sequence"/>
</dbReference>
<feature type="coiled-coil region" evidence="1">
    <location>
        <begin position="386"/>
        <end position="882"/>
    </location>
</feature>
<feature type="region of interest" description="Disordered" evidence="2">
    <location>
        <begin position="1035"/>
        <end position="1055"/>
    </location>
</feature>
<dbReference type="GO" id="GO:0000785">
    <property type="term" value="C:chromatin"/>
    <property type="evidence" value="ECO:0007669"/>
    <property type="project" value="TreeGrafter"/>
</dbReference>
<sequence length="1055" mass="119373">MAPKKVKTTVSSGQAAARTRKRRLSAGSNASEQAAGPSDAAKKRKRGKQTTASPEPDLVIEEDAQNQAESLHRKKAKHDSIADASKHVSFEHGAVEDDMATASHRTPHPRKMAVKRRTTMSPSATLTRQLRTSIGRSSLPPGFQQEGIATPTAIIRELQFAPLRQVLQERVQRRLAGEDGHSKRDSRSHAELEHLKAEALDMERRINSLTLKLENANDAKEIKQLEEELEEARAALDAFIDEHDLDHIPDVNMMVLNRQGETQVLAQPSPRILVQDFSEVAKSAHDGKVDAKLAAERLEWATERKQWEAERHRFHDTIMTLNDLAKKSQSTLSILTIELSSLGFGDSEDPTVIVQSIRQSFANVREALMSVLPASLPETASNQDTLEILLANVNEFTNRLRTQEEELITKDETIADLSNQIQGLLDHLADAEIRKDELEKQWRELDEQCDSKARDAEDLEEQIADVEAMCTELKDELRKKIDQINSLTKDHEAALRDIEKLQTGLEHYRKEERRLTDLIHKMEDSHQSLVAQMKHDNQVAVQGLEDKLEAETELRVEAEKLAEERRTTILKLETSLDDTTRERDRLADALALAESERNRFIDKYSESEELVERMQTQINELKASMDGLEDELEETRNELEKLRKLYESEQKQRERAEAELDKSTAELEKANKQAQKLGMEANELRMRIHIQQEHFDAKMDTLETEYNENMDKLKGELDDEKQRVADAEKDAEEGQVIIDDLQAQLVKVEMEMAKTIAERNERIEALLAQLGARKQEIDGLNTDVRGLENELALERTNATKREQEASETIKKLESLIAKHEAAIEEFRKREISTTEIHDAEIDDRNARIAELHEAVDKLEKLRAQLLRQISGLEQRVTNEAETVLELQSRHADETAKLQATINDQHNKILIVEQKAVEADNRWQEVLESKDEELEVARTMGIAHEESITTLTTEMKALVQKFMAYVRQSSETVSRLRGAIADAKAVADSEGGVQIAAGDDFLSELQHLDVDKLVRVTKTTTTKTVTAPAVVKKTRGKKSNKRVLDSGIGMGEPQLA</sequence>
<accession>A0A6A7C9I4</accession>
<dbReference type="GO" id="GO:0000796">
    <property type="term" value="C:condensin complex"/>
    <property type="evidence" value="ECO:0007669"/>
    <property type="project" value="TreeGrafter"/>
</dbReference>
<evidence type="ECO:0000256" key="2">
    <source>
        <dbReference type="SAM" id="MobiDB-lite"/>
    </source>
</evidence>
<dbReference type="GO" id="GO:0003682">
    <property type="term" value="F:chromatin binding"/>
    <property type="evidence" value="ECO:0007669"/>
    <property type="project" value="TreeGrafter"/>
</dbReference>
<dbReference type="OrthoDB" id="3532430at2759"/>
<protein>
    <submittedName>
        <fullName evidence="3">Uncharacterized protein</fullName>
    </submittedName>
</protein>
<dbReference type="PANTHER" id="PTHR43941:SF1">
    <property type="entry name" value="STRUCTURAL MAINTENANCE OF CHROMOSOMES PROTEIN 2"/>
    <property type="match status" value="1"/>
</dbReference>
<evidence type="ECO:0000313" key="3">
    <source>
        <dbReference type="EMBL" id="KAF2863298.1"/>
    </source>
</evidence>
<gene>
    <name evidence="3" type="ORF">K470DRAFT_254985</name>
</gene>
<proteinExistence type="predicted"/>
<feature type="region of interest" description="Disordered" evidence="2">
    <location>
        <begin position="98"/>
        <end position="123"/>
    </location>
</feature>
<reference evidence="3" key="1">
    <citation type="journal article" date="2020" name="Stud. Mycol.">
        <title>101 Dothideomycetes genomes: a test case for predicting lifestyles and emergence of pathogens.</title>
        <authorList>
            <person name="Haridas S."/>
            <person name="Albert R."/>
            <person name="Binder M."/>
            <person name="Bloem J."/>
            <person name="Labutti K."/>
            <person name="Salamov A."/>
            <person name="Andreopoulos B."/>
            <person name="Baker S."/>
            <person name="Barry K."/>
            <person name="Bills G."/>
            <person name="Bluhm B."/>
            <person name="Cannon C."/>
            <person name="Castanera R."/>
            <person name="Culley D."/>
            <person name="Daum C."/>
            <person name="Ezra D."/>
            <person name="Gonzalez J."/>
            <person name="Henrissat B."/>
            <person name="Kuo A."/>
            <person name="Liang C."/>
            <person name="Lipzen A."/>
            <person name="Lutzoni F."/>
            <person name="Magnuson J."/>
            <person name="Mondo S."/>
            <person name="Nolan M."/>
            <person name="Ohm R."/>
            <person name="Pangilinan J."/>
            <person name="Park H.-J."/>
            <person name="Ramirez L."/>
            <person name="Alfaro M."/>
            <person name="Sun H."/>
            <person name="Tritt A."/>
            <person name="Yoshinaga Y."/>
            <person name="Zwiers L.-H."/>
            <person name="Turgeon B."/>
            <person name="Goodwin S."/>
            <person name="Spatafora J."/>
            <person name="Crous P."/>
            <person name="Grigoriev I."/>
        </authorList>
    </citation>
    <scope>NUCLEOTIDE SEQUENCE</scope>
    <source>
        <strain evidence="3">CBS 480.64</strain>
    </source>
</reference>
<organism evidence="3 4">
    <name type="scientific">Piedraia hortae CBS 480.64</name>
    <dbReference type="NCBI Taxonomy" id="1314780"/>
    <lineage>
        <taxon>Eukaryota</taxon>
        <taxon>Fungi</taxon>
        <taxon>Dikarya</taxon>
        <taxon>Ascomycota</taxon>
        <taxon>Pezizomycotina</taxon>
        <taxon>Dothideomycetes</taxon>
        <taxon>Dothideomycetidae</taxon>
        <taxon>Capnodiales</taxon>
        <taxon>Piedraiaceae</taxon>
        <taxon>Piedraia</taxon>
    </lineage>
</organism>
<name>A0A6A7C9I4_9PEZI</name>
<dbReference type="EMBL" id="MU005961">
    <property type="protein sequence ID" value="KAF2863298.1"/>
    <property type="molecule type" value="Genomic_DNA"/>
</dbReference>
<evidence type="ECO:0000256" key="1">
    <source>
        <dbReference type="SAM" id="Coils"/>
    </source>
</evidence>
<dbReference type="AlphaFoldDB" id="A0A6A7C9I4"/>
<keyword evidence="4" id="KW-1185">Reference proteome</keyword>
<feature type="compositionally biased region" description="Basic residues" evidence="2">
    <location>
        <begin position="105"/>
        <end position="118"/>
    </location>
</feature>
<dbReference type="InterPro" id="IPR027267">
    <property type="entry name" value="AH/BAR_dom_sf"/>
</dbReference>
<dbReference type="PANTHER" id="PTHR43941">
    <property type="entry name" value="STRUCTURAL MAINTENANCE OF CHROMOSOMES PROTEIN 2"/>
    <property type="match status" value="1"/>
</dbReference>
<feature type="region of interest" description="Disordered" evidence="2">
    <location>
        <begin position="1"/>
        <end position="83"/>
    </location>
</feature>
<keyword evidence="1" id="KW-0175">Coiled coil</keyword>
<evidence type="ECO:0000313" key="4">
    <source>
        <dbReference type="Proteomes" id="UP000799421"/>
    </source>
</evidence>
<dbReference type="GO" id="GO:0000793">
    <property type="term" value="C:condensed chromosome"/>
    <property type="evidence" value="ECO:0007669"/>
    <property type="project" value="TreeGrafter"/>
</dbReference>
<dbReference type="GO" id="GO:0007076">
    <property type="term" value="P:mitotic chromosome condensation"/>
    <property type="evidence" value="ECO:0007669"/>
    <property type="project" value="TreeGrafter"/>
</dbReference>